<evidence type="ECO:0000313" key="3">
    <source>
        <dbReference type="Proteomes" id="UP000194946"/>
    </source>
</evidence>
<feature type="transmembrane region" description="Helical" evidence="1">
    <location>
        <begin position="75"/>
        <end position="95"/>
    </location>
</feature>
<organism evidence="2 3">
    <name type="scientific">Commensalibacter intestini</name>
    <dbReference type="NCBI Taxonomy" id="479936"/>
    <lineage>
        <taxon>Bacteria</taxon>
        <taxon>Pseudomonadati</taxon>
        <taxon>Pseudomonadota</taxon>
        <taxon>Alphaproteobacteria</taxon>
        <taxon>Acetobacterales</taxon>
        <taxon>Acetobacteraceae</taxon>
    </lineage>
</organism>
<feature type="transmembrane region" description="Helical" evidence="1">
    <location>
        <begin position="6"/>
        <end position="25"/>
    </location>
</feature>
<comment type="caution">
    <text evidence="2">The sequence shown here is derived from an EMBL/GenBank/DDBJ whole genome shotgun (WGS) entry which is preliminary data.</text>
</comment>
<sequence length="253" mass="29801">MNKILIYDISVGIITLFCIAISLYKEKIISFIPNSLLHPSKLIKQIIAAFFVIFSLGTIAFIITVKYFSLETLNSYFSLLSSLTTIFAAFVAIFVTKDFREQKRAELLNQFAPDTIEQIRELYNIINTIKKEFETSIKSVESYKNFNELDDLLKLQGQYEDKLTLISTNVLYIYNITSEKTLIDNCLQSLESYKSYLQKFEWIKSSLKKYSKEEDRLYFKELVIRFIEVTKKLQQQLNEFHQLLLKYHAYKNE</sequence>
<gene>
    <name evidence="2" type="ORF">HK18_06165</name>
</gene>
<accession>A0A251ZWC0</accession>
<reference evidence="3" key="1">
    <citation type="submission" date="2014-06" db="EMBL/GenBank/DDBJ databases">
        <authorList>
            <person name="Winans N.J."/>
            <person name="Newell P.D."/>
            <person name="Douglas A.E."/>
        </authorList>
    </citation>
    <scope>NUCLEOTIDE SEQUENCE [LARGE SCALE GENOMIC DNA]</scope>
    <source>
        <strain evidence="3">DmL_052</strain>
    </source>
</reference>
<name>A0A251ZWC0_9PROT</name>
<keyword evidence="1" id="KW-0812">Transmembrane</keyword>
<proteinExistence type="predicted"/>
<dbReference type="EMBL" id="JOPB01000003">
    <property type="protein sequence ID" value="OUI78964.1"/>
    <property type="molecule type" value="Genomic_DNA"/>
</dbReference>
<keyword evidence="1" id="KW-0472">Membrane</keyword>
<dbReference type="RefSeq" id="WP_086632032.1">
    <property type="nucleotide sequence ID" value="NZ_JOPB01000003.1"/>
</dbReference>
<evidence type="ECO:0000313" key="2">
    <source>
        <dbReference type="EMBL" id="OUI78964.1"/>
    </source>
</evidence>
<feature type="transmembrane region" description="Helical" evidence="1">
    <location>
        <begin position="46"/>
        <end position="69"/>
    </location>
</feature>
<protein>
    <submittedName>
        <fullName evidence="2">Uncharacterized protein</fullName>
    </submittedName>
</protein>
<dbReference type="AlphaFoldDB" id="A0A251ZWC0"/>
<dbReference type="Proteomes" id="UP000194946">
    <property type="component" value="Unassembled WGS sequence"/>
</dbReference>
<keyword evidence="1" id="KW-1133">Transmembrane helix</keyword>
<keyword evidence="3" id="KW-1185">Reference proteome</keyword>
<evidence type="ECO:0000256" key="1">
    <source>
        <dbReference type="SAM" id="Phobius"/>
    </source>
</evidence>